<comment type="subcellular location">
    <subcellularLocation>
        <location evidence="1">Cell outer membrane</location>
        <topology evidence="1">Multi-pass membrane protein</topology>
    </subcellularLocation>
</comment>
<organism evidence="19 20">
    <name type="scientific">Hydrogenophaga crocea</name>
    <dbReference type="NCBI Taxonomy" id="2716225"/>
    <lineage>
        <taxon>Bacteria</taxon>
        <taxon>Pseudomonadati</taxon>
        <taxon>Pseudomonadota</taxon>
        <taxon>Betaproteobacteria</taxon>
        <taxon>Burkholderiales</taxon>
        <taxon>Comamonadaceae</taxon>
        <taxon>Hydrogenophaga</taxon>
    </lineage>
</organism>
<dbReference type="RefSeq" id="WP_166222965.1">
    <property type="nucleotide sequence ID" value="NZ_CP049989.1"/>
</dbReference>
<evidence type="ECO:0000256" key="8">
    <source>
        <dbReference type="ARBA" id="ARBA00023047"/>
    </source>
</evidence>
<keyword evidence="8" id="KW-0625">Polysaccharide transport</keyword>
<accession>A0A6G8IC05</accession>
<dbReference type="Pfam" id="PF02563">
    <property type="entry name" value="Poly_export"/>
    <property type="match status" value="1"/>
</dbReference>
<feature type="signal peptide" evidence="15">
    <location>
        <begin position="1"/>
        <end position="25"/>
    </location>
</feature>
<evidence type="ECO:0000256" key="11">
    <source>
        <dbReference type="ARBA" id="ARBA00023136"/>
    </source>
</evidence>
<dbReference type="InterPro" id="IPR017478">
    <property type="entry name" value="Polysacc_export_EpsE"/>
</dbReference>
<feature type="domain" description="Soluble ligand binding" evidence="17">
    <location>
        <begin position="196"/>
        <end position="250"/>
    </location>
</feature>
<dbReference type="InterPro" id="IPR054765">
    <property type="entry name" value="SLBB_dom"/>
</dbReference>
<keyword evidence="9" id="KW-0406">Ion transport</keyword>
<dbReference type="Pfam" id="PF22461">
    <property type="entry name" value="SLBB_2"/>
    <property type="match status" value="1"/>
</dbReference>
<keyword evidence="10" id="KW-0626">Porin</keyword>
<evidence type="ECO:0000256" key="2">
    <source>
        <dbReference type="ARBA" id="ARBA00009450"/>
    </source>
</evidence>
<dbReference type="GO" id="GO:0009279">
    <property type="term" value="C:cell outer membrane"/>
    <property type="evidence" value="ECO:0007669"/>
    <property type="project" value="UniProtKB-SubCell"/>
</dbReference>
<keyword evidence="11" id="KW-0472">Membrane</keyword>
<dbReference type="GO" id="GO:0006811">
    <property type="term" value="P:monoatomic ion transport"/>
    <property type="evidence" value="ECO:0007669"/>
    <property type="project" value="UniProtKB-KW"/>
</dbReference>
<dbReference type="GO" id="GO:0046930">
    <property type="term" value="C:pore complex"/>
    <property type="evidence" value="ECO:0007669"/>
    <property type="project" value="UniProtKB-KW"/>
</dbReference>
<dbReference type="Pfam" id="PF10531">
    <property type="entry name" value="SLBB"/>
    <property type="match status" value="1"/>
</dbReference>
<keyword evidence="6" id="KW-0812">Transmembrane</keyword>
<evidence type="ECO:0000313" key="19">
    <source>
        <dbReference type="EMBL" id="QIM50707.1"/>
    </source>
</evidence>
<evidence type="ECO:0000256" key="1">
    <source>
        <dbReference type="ARBA" id="ARBA00004571"/>
    </source>
</evidence>
<protein>
    <submittedName>
        <fullName evidence="19">Polysaccharide export protein EpsE</fullName>
    </submittedName>
</protein>
<evidence type="ECO:0000259" key="18">
    <source>
        <dbReference type="Pfam" id="PF22461"/>
    </source>
</evidence>
<proteinExistence type="inferred from homology"/>
<evidence type="ECO:0000256" key="3">
    <source>
        <dbReference type="ARBA" id="ARBA00022448"/>
    </source>
</evidence>
<feature type="domain" description="SLBB" evidence="18">
    <location>
        <begin position="111"/>
        <end position="191"/>
    </location>
</feature>
<dbReference type="Proteomes" id="UP000503162">
    <property type="component" value="Chromosome"/>
</dbReference>
<keyword evidence="7 15" id="KW-0732">Signal</keyword>
<dbReference type="EMBL" id="CP049989">
    <property type="protein sequence ID" value="QIM50707.1"/>
    <property type="molecule type" value="Genomic_DNA"/>
</dbReference>
<keyword evidence="20" id="KW-1185">Reference proteome</keyword>
<evidence type="ECO:0000313" key="20">
    <source>
        <dbReference type="Proteomes" id="UP000503162"/>
    </source>
</evidence>
<evidence type="ECO:0000256" key="4">
    <source>
        <dbReference type="ARBA" id="ARBA00022452"/>
    </source>
</evidence>
<dbReference type="InterPro" id="IPR019554">
    <property type="entry name" value="Soluble_ligand-bd"/>
</dbReference>
<keyword evidence="14" id="KW-0449">Lipoprotein</keyword>
<dbReference type="PANTHER" id="PTHR33619:SF3">
    <property type="entry name" value="POLYSACCHARIDE EXPORT PROTEIN GFCE-RELATED"/>
    <property type="match status" value="1"/>
</dbReference>
<comment type="similarity">
    <text evidence="2">Belongs to the BexD/CtrA/VexA family.</text>
</comment>
<dbReference type="KEGG" id="hcz:G9Q37_00455"/>
<dbReference type="GO" id="GO:0015288">
    <property type="term" value="F:porin activity"/>
    <property type="evidence" value="ECO:0007669"/>
    <property type="project" value="UniProtKB-KW"/>
</dbReference>
<evidence type="ECO:0000259" key="16">
    <source>
        <dbReference type="Pfam" id="PF02563"/>
    </source>
</evidence>
<evidence type="ECO:0000256" key="10">
    <source>
        <dbReference type="ARBA" id="ARBA00023114"/>
    </source>
</evidence>
<evidence type="ECO:0000256" key="13">
    <source>
        <dbReference type="ARBA" id="ARBA00023237"/>
    </source>
</evidence>
<dbReference type="InterPro" id="IPR049712">
    <property type="entry name" value="Poly_export"/>
</dbReference>
<name>A0A6G8IC05_9BURK</name>
<evidence type="ECO:0000256" key="12">
    <source>
        <dbReference type="ARBA" id="ARBA00023139"/>
    </source>
</evidence>
<evidence type="ECO:0000256" key="14">
    <source>
        <dbReference type="ARBA" id="ARBA00023288"/>
    </source>
</evidence>
<sequence>MRRLVGLTWLVRAWAVLVLCVPAWAQSPSSGDYPLAAGDVIRVQVFQNQDLTLETRISESGTISYPLIGTVRLGGLTVAAAERRIAEALRTGGFLQNPQVTLLLTQVRGSQVSVLGQVSRPGRFPLESTNTRLTDMLANAGGATPSGDDVVIVSGEREGKPFRRTVDLPALFLQPGSAEDLLLQAGDVVYVHRAPMFYVFGEAQRPGAFRVDRDLTVMQAIAQAGGPTPRGTLRRLQLHRTQADGTVQTFEPAMTERIQPNDVLQLRESLF</sequence>
<evidence type="ECO:0000256" key="5">
    <source>
        <dbReference type="ARBA" id="ARBA00022597"/>
    </source>
</evidence>
<keyword evidence="3" id="KW-0813">Transport</keyword>
<feature type="chain" id="PRO_5026250695" evidence="15">
    <location>
        <begin position="26"/>
        <end position="271"/>
    </location>
</feature>
<dbReference type="AlphaFoldDB" id="A0A6G8IC05"/>
<keyword evidence="5" id="KW-0762">Sugar transport</keyword>
<dbReference type="NCBIfam" id="TIGR03028">
    <property type="entry name" value="EpsE"/>
    <property type="match status" value="1"/>
</dbReference>
<evidence type="ECO:0000256" key="7">
    <source>
        <dbReference type="ARBA" id="ARBA00022729"/>
    </source>
</evidence>
<keyword evidence="13" id="KW-0998">Cell outer membrane</keyword>
<evidence type="ECO:0000256" key="15">
    <source>
        <dbReference type="SAM" id="SignalP"/>
    </source>
</evidence>
<dbReference type="PANTHER" id="PTHR33619">
    <property type="entry name" value="POLYSACCHARIDE EXPORT PROTEIN GFCE-RELATED"/>
    <property type="match status" value="1"/>
</dbReference>
<gene>
    <name evidence="19" type="primary">epsE</name>
    <name evidence="19" type="ORF">G9Q37_00455</name>
</gene>
<dbReference type="Gene3D" id="3.10.560.10">
    <property type="entry name" value="Outer membrane lipoprotein wza domain like"/>
    <property type="match status" value="2"/>
</dbReference>
<evidence type="ECO:0000256" key="9">
    <source>
        <dbReference type="ARBA" id="ARBA00023065"/>
    </source>
</evidence>
<keyword evidence="4" id="KW-1134">Transmembrane beta strand</keyword>
<evidence type="ECO:0000256" key="6">
    <source>
        <dbReference type="ARBA" id="ARBA00022692"/>
    </source>
</evidence>
<reference evidence="19 20" key="1">
    <citation type="submission" date="2020-03" db="EMBL/GenBank/DDBJ databases">
        <title>Hydrogenophaga sp. nov. isolated from cyanobacterial mat.</title>
        <authorList>
            <person name="Thorat V."/>
            <person name="Kirdat K."/>
            <person name="Tiwarekar B."/>
            <person name="Costa E.D."/>
            <person name="Yadav A."/>
        </authorList>
    </citation>
    <scope>NUCLEOTIDE SEQUENCE [LARGE SCALE GENOMIC DNA]</scope>
    <source>
        <strain evidence="19 20">BA0156</strain>
    </source>
</reference>
<dbReference type="GO" id="GO:0015159">
    <property type="term" value="F:polysaccharide transmembrane transporter activity"/>
    <property type="evidence" value="ECO:0007669"/>
    <property type="project" value="InterPro"/>
</dbReference>
<dbReference type="InterPro" id="IPR003715">
    <property type="entry name" value="Poly_export_N"/>
</dbReference>
<keyword evidence="12" id="KW-0564">Palmitate</keyword>
<feature type="domain" description="Polysaccharide export protein N-terminal" evidence="16">
    <location>
        <begin position="28"/>
        <end position="103"/>
    </location>
</feature>
<evidence type="ECO:0000259" key="17">
    <source>
        <dbReference type="Pfam" id="PF10531"/>
    </source>
</evidence>